<evidence type="ECO:0000313" key="3">
    <source>
        <dbReference type="Proteomes" id="UP001162031"/>
    </source>
</evidence>
<feature type="compositionally biased region" description="Basic residues" evidence="1">
    <location>
        <begin position="274"/>
        <end position="287"/>
    </location>
</feature>
<evidence type="ECO:0000313" key="2">
    <source>
        <dbReference type="EMBL" id="CAI5730086.1"/>
    </source>
</evidence>
<proteinExistence type="predicted"/>
<dbReference type="EMBL" id="CANTFL010001016">
    <property type="protein sequence ID" value="CAI5730086.1"/>
    <property type="molecule type" value="Genomic_DNA"/>
</dbReference>
<comment type="caution">
    <text evidence="2">The sequence shown here is derived from an EMBL/GenBank/DDBJ whole genome shotgun (WGS) entry which is preliminary data.</text>
</comment>
<evidence type="ECO:0000256" key="1">
    <source>
        <dbReference type="SAM" id="MobiDB-lite"/>
    </source>
</evidence>
<gene>
    <name evidence="2" type="ORF">HBR001_LOCUS4736</name>
</gene>
<dbReference type="AlphaFoldDB" id="A0AAV0U4J7"/>
<dbReference type="InterPro" id="IPR045325">
    <property type="entry name" value="TMEM70/TMEM186/TMEM223"/>
</dbReference>
<dbReference type="Proteomes" id="UP001162031">
    <property type="component" value="Unassembled WGS sequence"/>
</dbReference>
<organism evidence="2 3">
    <name type="scientific">Hyaloperonospora brassicae</name>
    <name type="common">Brassica downy mildew</name>
    <name type="synonym">Peronospora brassicae</name>
    <dbReference type="NCBI Taxonomy" id="162125"/>
    <lineage>
        <taxon>Eukaryota</taxon>
        <taxon>Sar</taxon>
        <taxon>Stramenopiles</taxon>
        <taxon>Oomycota</taxon>
        <taxon>Peronosporomycetes</taxon>
        <taxon>Peronosporales</taxon>
        <taxon>Peronosporaceae</taxon>
        <taxon>Hyaloperonospora</taxon>
    </lineage>
</organism>
<reference evidence="2" key="1">
    <citation type="submission" date="2022-12" db="EMBL/GenBank/DDBJ databases">
        <authorList>
            <person name="Webb A."/>
        </authorList>
    </citation>
    <scope>NUCLEOTIDE SEQUENCE</scope>
    <source>
        <strain evidence="2">Hp1</strain>
    </source>
</reference>
<dbReference type="PANTHER" id="PTHR14549:SF2">
    <property type="entry name" value="TRANSMEMBRANE PROTEIN 223"/>
    <property type="match status" value="1"/>
</dbReference>
<evidence type="ECO:0008006" key="4">
    <source>
        <dbReference type="Google" id="ProtNLM"/>
    </source>
</evidence>
<dbReference type="InterPro" id="IPR026100">
    <property type="entry name" value="Tmem223"/>
</dbReference>
<sequence>MLLRVLRRPLLQRHVARQRSHIQQCTATKTREQYRRRRKKTTNTQLWDKVLASQPEKAATQKGDLLYEYLRKRYFGLMSAGSLAHIAFWSWLKGYEQSLVEMHPVLGEPTLFSFISDDLGSSVGFGTSIILAGLIGFQAKRTVARISVVAGGDKLRFTTHKFFGNLGTPIDVPVSYVSAHPNTKNNIILKLANIRGFYLVDTNGSFFNREKLERMITFRTSFKEHEKMMETKTTVEVRTDLPRVDLKADAVQTAAKRKVSARPQSPARHGNLLGKKHAKARKGGKKK</sequence>
<keyword evidence="3" id="KW-1185">Reference proteome</keyword>
<protein>
    <recommendedName>
        <fullName evidence="4">Transmembrane protein 223</fullName>
    </recommendedName>
</protein>
<accession>A0AAV0U4J7</accession>
<dbReference type="PANTHER" id="PTHR14549">
    <property type="entry name" value="TRANSMEMBRANE PROTEIN 223"/>
    <property type="match status" value="1"/>
</dbReference>
<dbReference type="Pfam" id="PF06979">
    <property type="entry name" value="TMEM70"/>
    <property type="match status" value="1"/>
</dbReference>
<name>A0AAV0U4J7_HYABA</name>
<feature type="region of interest" description="Disordered" evidence="1">
    <location>
        <begin position="252"/>
        <end position="287"/>
    </location>
</feature>